<evidence type="ECO:0000256" key="1">
    <source>
        <dbReference type="ARBA" id="ARBA00004651"/>
    </source>
</evidence>
<keyword evidence="10" id="KW-1185">Reference proteome</keyword>
<evidence type="ECO:0000313" key="10">
    <source>
        <dbReference type="Proteomes" id="UP000269097"/>
    </source>
</evidence>
<feature type="transmembrane region" description="Helical" evidence="8">
    <location>
        <begin position="135"/>
        <end position="157"/>
    </location>
</feature>
<evidence type="ECO:0000256" key="7">
    <source>
        <dbReference type="ARBA" id="ARBA00023136"/>
    </source>
</evidence>
<gene>
    <name evidence="9" type="primary">mreD</name>
    <name evidence="9" type="ORF">EAV92_11900</name>
</gene>
<comment type="similarity">
    <text evidence="2">Belongs to the MreD family.</text>
</comment>
<evidence type="ECO:0000313" key="9">
    <source>
        <dbReference type="EMBL" id="AYQ73210.1"/>
    </source>
</evidence>
<evidence type="ECO:0000256" key="6">
    <source>
        <dbReference type="ARBA" id="ARBA00022989"/>
    </source>
</evidence>
<dbReference type="GO" id="GO:0008360">
    <property type="term" value="P:regulation of cell shape"/>
    <property type="evidence" value="ECO:0007669"/>
    <property type="project" value="UniProtKB-KW"/>
</dbReference>
<feature type="transmembrane region" description="Helical" evidence="8">
    <location>
        <begin position="69"/>
        <end position="94"/>
    </location>
</feature>
<dbReference type="AlphaFoldDB" id="A0A3G3JY85"/>
<keyword evidence="5" id="KW-0133">Cell shape</keyword>
<feature type="transmembrane region" description="Helical" evidence="8">
    <location>
        <begin position="101"/>
        <end position="123"/>
    </location>
</feature>
<name>A0A3G3JY85_9BACL</name>
<keyword evidence="6 8" id="KW-1133">Transmembrane helix</keyword>
<dbReference type="KEGG" id="coh:EAV92_11900"/>
<evidence type="ECO:0000256" key="3">
    <source>
        <dbReference type="ARBA" id="ARBA00022475"/>
    </source>
</evidence>
<keyword evidence="3" id="KW-1003">Cell membrane</keyword>
<sequence length="176" mass="19522">MKMRMNRAVLAGILLVLLENGVVPWLIPSAWSDRLMPHLTFVLMMYVASFGGRHRAFLFGLGFGLLSDVLFYGSLIGPYAFGMGLIGYAAGLVLERRMLTLATLMGVTAMGSVALSTIVYLIYRLFRLTTWPYGFAFYWYIAPSLMLEVLVALALYLPVRKLLLKPAASQAEETAV</sequence>
<evidence type="ECO:0000256" key="2">
    <source>
        <dbReference type="ARBA" id="ARBA00007776"/>
    </source>
</evidence>
<keyword evidence="4 8" id="KW-0812">Transmembrane</keyword>
<dbReference type="GO" id="GO:0005886">
    <property type="term" value="C:plasma membrane"/>
    <property type="evidence" value="ECO:0007669"/>
    <property type="project" value="UniProtKB-SubCell"/>
</dbReference>
<organism evidence="9 10">
    <name type="scientific">Cohnella candidum</name>
    <dbReference type="NCBI Taxonomy" id="2674991"/>
    <lineage>
        <taxon>Bacteria</taxon>
        <taxon>Bacillati</taxon>
        <taxon>Bacillota</taxon>
        <taxon>Bacilli</taxon>
        <taxon>Bacillales</taxon>
        <taxon>Paenibacillaceae</taxon>
        <taxon>Cohnella</taxon>
    </lineage>
</organism>
<dbReference type="InterPro" id="IPR007227">
    <property type="entry name" value="Cell_shape_determining_MreD"/>
</dbReference>
<dbReference type="Pfam" id="PF04093">
    <property type="entry name" value="MreD"/>
    <property type="match status" value="1"/>
</dbReference>
<dbReference type="Proteomes" id="UP000269097">
    <property type="component" value="Chromosome"/>
</dbReference>
<evidence type="ECO:0000256" key="5">
    <source>
        <dbReference type="ARBA" id="ARBA00022960"/>
    </source>
</evidence>
<evidence type="ECO:0000256" key="4">
    <source>
        <dbReference type="ARBA" id="ARBA00022692"/>
    </source>
</evidence>
<keyword evidence="7 8" id="KW-0472">Membrane</keyword>
<accession>A0A3G3JY85</accession>
<reference evidence="9 10" key="1">
    <citation type="submission" date="2018-10" db="EMBL/GenBank/DDBJ databases">
        <title>Genome Sequence of Cohnella sp.</title>
        <authorList>
            <person name="Srinivasan S."/>
            <person name="Kim M.K."/>
        </authorList>
    </citation>
    <scope>NUCLEOTIDE SEQUENCE [LARGE SCALE GENOMIC DNA]</scope>
    <source>
        <strain evidence="9 10">18JY8-7</strain>
    </source>
</reference>
<proteinExistence type="inferred from homology"/>
<dbReference type="EMBL" id="CP033433">
    <property type="protein sequence ID" value="AYQ73210.1"/>
    <property type="molecule type" value="Genomic_DNA"/>
</dbReference>
<protein>
    <submittedName>
        <fullName evidence="9">Rod shape-determining protein MreD</fullName>
    </submittedName>
</protein>
<dbReference type="NCBIfam" id="TIGR03426">
    <property type="entry name" value="shape_MreD"/>
    <property type="match status" value="1"/>
</dbReference>
<comment type="subcellular location">
    <subcellularLocation>
        <location evidence="1">Cell membrane</location>
        <topology evidence="1">Multi-pass membrane protein</topology>
    </subcellularLocation>
</comment>
<evidence type="ECO:0000256" key="8">
    <source>
        <dbReference type="SAM" id="Phobius"/>
    </source>
</evidence>